<dbReference type="EMBL" id="JAWWNJ010000007">
    <property type="protein sequence ID" value="KAK7052697.1"/>
    <property type="molecule type" value="Genomic_DNA"/>
</dbReference>
<keyword evidence="2" id="KW-1185">Reference proteome</keyword>
<dbReference type="Proteomes" id="UP001362999">
    <property type="component" value="Unassembled WGS sequence"/>
</dbReference>
<gene>
    <name evidence="1" type="ORF">R3P38DRAFT_2502080</name>
</gene>
<name>A0AAW0DND7_9AGAR</name>
<sequence>MGWEEWVARWESKQHTTAEDSPFETKDEEKTLRDIQLQIATEEFMSTGGGAEVEREHTPGSFVSTGLGIEEVQRKLTVDVHAAKDPTPTQKLDFTKRCTVLRRRIKKFREIQRIYMPSVRGVLSDGQRASFDGIADELPEATWLFMPSEIEDKRLRAGACAVGLPEIEGRMREGEAIEALEGVRKGLRTRTMTNRYKLRHYTGQALLTRGQGILRQINVRIHSAKLRYRYARVAHLALRGHGAWEEKLRVLADDDVRALNERALTAEEKAQNEHWAEIGGAIIEGGIERAAGVARGEGSHTLSWIWYTTSAGEVETDDRLEEALRVEWCKARARSGKWDSLAAGEWPGATEELTEGRRAYAAEQAATECARCADLEKRWRPILAKADAYLRSGGAAEASVDGIVLVDVNLGDELGVEEEEARLEGVEDEGDDV</sequence>
<protein>
    <submittedName>
        <fullName evidence="1">CxC2 domain-containing protein</fullName>
    </submittedName>
</protein>
<organism evidence="1 2">
    <name type="scientific">Favolaschia claudopus</name>
    <dbReference type="NCBI Taxonomy" id="2862362"/>
    <lineage>
        <taxon>Eukaryota</taxon>
        <taxon>Fungi</taxon>
        <taxon>Dikarya</taxon>
        <taxon>Basidiomycota</taxon>
        <taxon>Agaricomycotina</taxon>
        <taxon>Agaricomycetes</taxon>
        <taxon>Agaricomycetidae</taxon>
        <taxon>Agaricales</taxon>
        <taxon>Marasmiineae</taxon>
        <taxon>Mycenaceae</taxon>
        <taxon>Favolaschia</taxon>
    </lineage>
</organism>
<evidence type="ECO:0000313" key="1">
    <source>
        <dbReference type="EMBL" id="KAK7052697.1"/>
    </source>
</evidence>
<proteinExistence type="predicted"/>
<accession>A0AAW0DND7</accession>
<comment type="caution">
    <text evidence="1">The sequence shown here is derived from an EMBL/GenBank/DDBJ whole genome shotgun (WGS) entry which is preliminary data.</text>
</comment>
<dbReference type="AlphaFoldDB" id="A0AAW0DND7"/>
<evidence type="ECO:0000313" key="2">
    <source>
        <dbReference type="Proteomes" id="UP001362999"/>
    </source>
</evidence>
<reference evidence="1 2" key="1">
    <citation type="journal article" date="2024" name="J Genomics">
        <title>Draft genome sequencing and assembly of Favolaschia claudopus CIRM-BRFM 2984 isolated from oak limbs.</title>
        <authorList>
            <person name="Navarro D."/>
            <person name="Drula E."/>
            <person name="Chaduli D."/>
            <person name="Cazenave R."/>
            <person name="Ahrendt S."/>
            <person name="Wang J."/>
            <person name="Lipzen A."/>
            <person name="Daum C."/>
            <person name="Barry K."/>
            <person name="Grigoriev I.V."/>
            <person name="Favel A."/>
            <person name="Rosso M.N."/>
            <person name="Martin F."/>
        </authorList>
    </citation>
    <scope>NUCLEOTIDE SEQUENCE [LARGE SCALE GENOMIC DNA]</scope>
    <source>
        <strain evidence="1 2">CIRM-BRFM 2984</strain>
    </source>
</reference>